<reference evidence="2 3" key="1">
    <citation type="submission" date="2020-03" db="EMBL/GenBank/DDBJ databases">
        <title>Salinimicrobium sp. nov, isolated from SCS.</title>
        <authorList>
            <person name="Cao W.R."/>
        </authorList>
    </citation>
    <scope>NUCLEOTIDE SEQUENCE [LARGE SCALE GENOMIC DNA]</scope>
    <source>
        <strain evidence="3">J15B91</strain>
    </source>
</reference>
<proteinExistence type="predicted"/>
<protein>
    <submittedName>
        <fullName evidence="2">T9SS type B sorting domain-containing protein</fullName>
    </submittedName>
</protein>
<feature type="domain" description="PKD/Chitinase" evidence="1">
    <location>
        <begin position="732"/>
        <end position="803"/>
    </location>
</feature>
<dbReference type="InterPro" id="IPR026341">
    <property type="entry name" value="T9SS_type_B"/>
</dbReference>
<feature type="domain" description="PKD/Chitinase" evidence="1">
    <location>
        <begin position="1040"/>
        <end position="1111"/>
    </location>
</feature>
<keyword evidence="3" id="KW-1185">Reference proteome</keyword>
<comment type="caution">
    <text evidence="2">The sequence shown here is derived from an EMBL/GenBank/DDBJ whole genome shotgun (WGS) entry which is preliminary data.</text>
</comment>
<name>A0ABX1D1L7_9FLAO</name>
<feature type="domain" description="PKD/Chitinase" evidence="1">
    <location>
        <begin position="1194"/>
        <end position="1265"/>
    </location>
</feature>
<feature type="domain" description="PKD/Chitinase" evidence="1">
    <location>
        <begin position="1271"/>
        <end position="1342"/>
    </location>
</feature>
<dbReference type="Proteomes" id="UP000703674">
    <property type="component" value="Unassembled WGS sequence"/>
</dbReference>
<gene>
    <name evidence="2" type="ORF">HC175_06590</name>
</gene>
<dbReference type="EMBL" id="JAAVJR010000003">
    <property type="protein sequence ID" value="NJW52583.1"/>
    <property type="molecule type" value="Genomic_DNA"/>
</dbReference>
<feature type="domain" description="PKD/Chitinase" evidence="1">
    <location>
        <begin position="2041"/>
        <end position="2112"/>
    </location>
</feature>
<dbReference type="NCBIfam" id="TIGR04131">
    <property type="entry name" value="Bac_Flav_CTERM"/>
    <property type="match status" value="1"/>
</dbReference>
<feature type="domain" description="PKD/Chitinase" evidence="1">
    <location>
        <begin position="1964"/>
        <end position="2035"/>
    </location>
</feature>
<feature type="domain" description="PKD/Chitinase" evidence="1">
    <location>
        <begin position="963"/>
        <end position="1034"/>
    </location>
</feature>
<evidence type="ECO:0000313" key="3">
    <source>
        <dbReference type="Proteomes" id="UP000703674"/>
    </source>
</evidence>
<evidence type="ECO:0000259" key="1">
    <source>
        <dbReference type="SMART" id="SM00089"/>
    </source>
</evidence>
<evidence type="ECO:0000313" key="2">
    <source>
        <dbReference type="EMBL" id="NJW52583.1"/>
    </source>
</evidence>
<dbReference type="Pfam" id="PF13585">
    <property type="entry name" value="CHU_C"/>
    <property type="match status" value="1"/>
</dbReference>
<sequence>MSFGVGAQNNNNTPNSIVSGDNCIVFDSCPEDQEICATTIQDGVLGAMVNWTTPIVSQTCTGNGNIGNFQMLFELNENLLTEECWYFNWITRAGGNGGHLKLFNSVDADGSKTSIVATPFLILNPNAETSFEIQHANGEYYIQLFLEDQNGNTIESGAKQQVTKASDTYTFNTLNPQTGVYRLKYVFTYVGSKPSNANTGDTLIAVDGILNDDGCTGGIDFTVSGPQQGFYPVGSHDLVYVATYTSNTGTVKTKTCSFNITVTAPDKPVVTSVVQPTCSSAVGSIEVDVVAGQEYSINGTDYQPGGIFANLSEGTYTVSTRSSSVCYPVQSEVITINAQPATPAAPVVAETTQPTCTVATGSFSITAVGGMEYSFNGGTFGTATSWSALAADTYTVTARNADGCVSEAVSVTINTQPATPAAPVVAETVQPTCTVAIGSFSITAVAGMEYSFNGGTFATTTSWSGLTADTYTVTARNADGCVSDAVSVTINAQPATPATPVVAETSQPTCTVATGSFSITAVTGMEYSFNGGTYGTTTSWSGLAADTYTVTARNADGCVSDAVSVTINAQPATPATPVVAETTQPTCAVATGSFSITAVSGMEYSFNGGTFGATTSWSALAADTYTVTARNADGCVSDAVSVTINAQPATPAAPVVAETVQPTCAVATGSFSITAVAGMEYSFNGGTYGTTTSWSALAADTYTVTARNADGCVSDAVSVTINAQPATPATPVVAETTQPTCTVATGSFSITAVSGMEYSFNGGTYSENVTFDNLSEGTYTVTARNADGCVSDAVSVTINAQPATPATPVVAETVQPTCTVATGSFSITAVSGMEYSFNGGTYGTTTSWSGLAADTFTVTARNADGCVSDAVSVTINAQPATPATPVVAETTQPTCAVATGSFSITAVTGMEYSFNGGTFGTATSWSGLTADTYTVTARNADGCVSDAVSVTISAQPATPAAPVVAETTQPTCAVATGSFSITAVSGMEYSFNGGTFGTTTSWSGLTADTYTVTARNADGCVSDAVSVTINAQPATPATPVVAETTQPTCTVATGSFSITAVSGMEYSFNGGTYSENVTFDNLSEGTYTVTARNADGCISDAVSVTINAQPATPATPVVASTTQPTCTVATGSFSITAVAGMEYSFNGGTFGTTTSWSGLTADTYTVTARNADGCISDAVSVTINAQPETPAAPVVAETVQPTCAVATGSFSITAVSGVEYSFNGGTYSENVTFDNLSEGTYTVTARNAEGCISDAVSVTINAQPATPAAPVVAETTQPTCTVATGSFSIIAVAGMEYNFNGGTFGTTTSWTGLTADTYTVTARNADGCVSDAVSVTINAQPATPAAPVVAETVQPTCAVATGSFSISAVSGLEYSFNGGTFGTTTSWSALAADTYTVTARNADGCVSEAVSVTINAQPATPAAPVVAETTQPSCTVATGSFSITAVSGMEYSFNGGTFGTTTSWSGLAADSYTVTARNAEGCVSDAVSVTINAQPATPATPVVAETTQPTCAVATGTFSITAVAGMEYSFNGGTYSENVTFDNLSEGTYTVTARNADGCVSDAVSVTINAQPATPATPVVAETTQPTCNVATGSFSITAVAGMEYSFNGGTFGTTTSWSGLTADTYTVTARNADGCVSDAVSVTINAQPATPAAPVVAETTQPTCAVATGSFSITAVSGMEYSFNGGTFGTTTSWSALTADTYTVTARNADGCISEAVSVTINAQPATPATPVVASTTQPTCTVATGSFSITAVSGMEYSFNGGTFGTTTSWSALAADTYTVTARNADGCVSDAVSVTINAQPATPATPVVAETVQPTCTVATGSFSITAVTGMEYSFNGGTFGTTTSWSGLTADTYTVTARNADGCISDAVSVTINTQPATPAAPVVAETVQPSCTVATGSFSITAVSGMEYSFNGGTFGTTTSWSGLAADTYTVTGRNADGCVSEAVSVTINAQPATPAAPVVAETVQPTCTVATGSFSITAVAGMEYSFNGGTYSENVTFDNLSEGTYTVTARNADGCVSDAVSVTINAQPATPAAPVVAETVQPTCAVATGSFSITAVSGMEYSFNGGTFGTTTSWSGLTADTYTVTARNADGCISDAVSVSINAQPATPAAPVVAETVQPSCTVATGSFSITAVSGMEYSFNGGTFGTTTSWSGLTADTYTVTARNADGCVSEAVSVTINTQPATPATPVVAETVQPTCTVATGSFSITAVSGMEYSFNGGTYGTTTSWSGLAADTYTVTARNADGCVSDAVSVTINTQESIPATPVVEELMQPTCEDPTGFVMLTLVDNITFILTDANGNEFEDEDANGIFEDLAPGTYSVVAVNEDGCESESATITVEEPQGNVTVNNPTSPICDDSEMFDLDSLVSGTATGTWVDTDQTGALSGSNLNPDMPAGFYTFTYVVEGACSSSTDITVEIEDCGQVLPCEIQDIRNSISKAVTPNGDQINDEFEVGIGINCDFTYTLQVFNRWGNEVYKSNNYTGGWDGTSSSSVTGDQLPSGTYYYIVEIKQSGFEPIQGYIYLGTK</sequence>
<dbReference type="InterPro" id="IPR022409">
    <property type="entry name" value="PKD/Chitinase_dom"/>
</dbReference>
<organism evidence="2 3">
    <name type="scientific">Salinimicrobium oceani</name>
    <dbReference type="NCBI Taxonomy" id="2722702"/>
    <lineage>
        <taxon>Bacteria</taxon>
        <taxon>Pseudomonadati</taxon>
        <taxon>Bacteroidota</taxon>
        <taxon>Flavobacteriia</taxon>
        <taxon>Flavobacteriales</taxon>
        <taxon>Flavobacteriaceae</taxon>
        <taxon>Salinimicrobium</taxon>
    </lineage>
</organism>
<dbReference type="SMART" id="SM00089">
    <property type="entry name" value="PKD"/>
    <property type="match status" value="8"/>
</dbReference>
<feature type="domain" description="PKD/Chitinase" evidence="1">
    <location>
        <begin position="1502"/>
        <end position="1573"/>
    </location>
</feature>
<accession>A0ABX1D1L7</accession>